<feature type="compositionally biased region" description="Polar residues" evidence="8">
    <location>
        <begin position="305"/>
        <end position="315"/>
    </location>
</feature>
<dbReference type="GO" id="GO:0003677">
    <property type="term" value="F:DNA binding"/>
    <property type="evidence" value="ECO:0007669"/>
    <property type="project" value="UniProtKB-KW"/>
</dbReference>
<dbReference type="GO" id="GO:0001096">
    <property type="term" value="F:TFIIF-class transcription factor complex binding"/>
    <property type="evidence" value="ECO:0007669"/>
    <property type="project" value="TreeGrafter"/>
</dbReference>
<keyword evidence="6 7" id="KW-0539">Nucleus</keyword>
<dbReference type="EMBL" id="HBUF01581865">
    <property type="protein sequence ID" value="CAG6770478.1"/>
    <property type="molecule type" value="Transcribed_RNA"/>
</dbReference>
<dbReference type="AlphaFoldDB" id="A0A8D9APP6"/>
<evidence type="ECO:0000313" key="9">
    <source>
        <dbReference type="EMBL" id="CAG6770478.1"/>
    </source>
</evidence>
<evidence type="ECO:0000256" key="2">
    <source>
        <dbReference type="ARBA" id="ARBA00005249"/>
    </source>
</evidence>
<reference evidence="9" key="1">
    <citation type="submission" date="2021-05" db="EMBL/GenBank/DDBJ databases">
        <authorList>
            <person name="Alioto T."/>
            <person name="Alioto T."/>
            <person name="Gomez Garrido J."/>
        </authorList>
    </citation>
    <scope>NUCLEOTIDE SEQUENCE</scope>
</reference>
<protein>
    <recommendedName>
        <fullName evidence="7">Transcription initiation factor IIF subunit alpha</fullName>
    </recommendedName>
</protein>
<dbReference type="SUPFAM" id="SSF50916">
    <property type="entry name" value="Rap30/74 interaction domains"/>
    <property type="match status" value="1"/>
</dbReference>
<dbReference type="GO" id="GO:0006367">
    <property type="term" value="P:transcription initiation at RNA polymerase II promoter"/>
    <property type="evidence" value="ECO:0007669"/>
    <property type="project" value="InterPro"/>
</dbReference>
<evidence type="ECO:0000256" key="1">
    <source>
        <dbReference type="ARBA" id="ARBA00004123"/>
    </source>
</evidence>
<proteinExistence type="inferred from homology"/>
<dbReference type="CDD" id="cd00240">
    <property type="entry name" value="TFIIFa"/>
    <property type="match status" value="1"/>
</dbReference>
<sequence length="396" mass="44705">MNSSPAGPSTQLPGASVQEYSIKIPNDTKKKFHVMRFNGNLNIDFTKWNQVKLERENNMREMRVEEEQPKFGAGSEFGRDAKDEARRKKFGIIAKKYKPEDQPWILKSGGKTGKKFRGVREGGVGDNAAYYVFTHGPDGSIEAFPLNEWYNFQTIQRYKALSAEEAEEEFGRRNKVMNYFSLMCQKRLKNTEEGELEEEGELKKGTKKKGKKEKDLKISELDEWMDSDVSESSDEDGGGKKEDDEDGEEKKKKKKKKKDKNGDVTLNGSTANGSILNGVDDNEGEEEGEGKKKKKKKNKDGDVTLNDTLNLSQNGDGEEGKSKKKKKSLAVAADEEGTPAKKSKGEPLDESVGGGSEKKKKKKKEEKKKRERRSFLTAKKSRNSETVLFRSFSRHD</sequence>
<feature type="compositionally biased region" description="Polar residues" evidence="8">
    <location>
        <begin position="264"/>
        <end position="275"/>
    </location>
</feature>
<feature type="compositionally biased region" description="Basic residues" evidence="8">
    <location>
        <begin position="358"/>
        <end position="372"/>
    </location>
</feature>
<comment type="subcellular location">
    <subcellularLocation>
        <location evidence="1 7">Nucleus</location>
    </subcellularLocation>
</comment>
<dbReference type="Pfam" id="PF05793">
    <property type="entry name" value="TFIIF_alpha"/>
    <property type="match status" value="1"/>
</dbReference>
<dbReference type="InterPro" id="IPR011039">
    <property type="entry name" value="TFIIF_interaction"/>
</dbReference>
<dbReference type="PANTHER" id="PTHR13011:SF0">
    <property type="entry name" value="GENERAL TRANSCRIPTION FACTOR IIF SUBUNIT 1"/>
    <property type="match status" value="1"/>
</dbReference>
<evidence type="ECO:0000256" key="6">
    <source>
        <dbReference type="ARBA" id="ARBA00023242"/>
    </source>
</evidence>
<evidence type="ECO:0000256" key="8">
    <source>
        <dbReference type="SAM" id="MobiDB-lite"/>
    </source>
</evidence>
<dbReference type="GO" id="GO:0016251">
    <property type="term" value="F:RNA polymerase II general transcription initiation factor activity"/>
    <property type="evidence" value="ECO:0007669"/>
    <property type="project" value="TreeGrafter"/>
</dbReference>
<name>A0A8D9APP6_9HEMI</name>
<keyword evidence="5 7" id="KW-0804">Transcription</keyword>
<comment type="function">
    <text evidence="7">TFIIF is a general transcription initiation factor that binds to RNA polymerase II and helps to recruit it to the initiation complex in collaboration with TFIIB. It promotes transcription elongation.</text>
</comment>
<evidence type="ECO:0000256" key="5">
    <source>
        <dbReference type="ARBA" id="ARBA00023163"/>
    </source>
</evidence>
<evidence type="ECO:0000256" key="7">
    <source>
        <dbReference type="RuleBase" id="RU366044"/>
    </source>
</evidence>
<evidence type="ECO:0000256" key="4">
    <source>
        <dbReference type="ARBA" id="ARBA00023125"/>
    </source>
</evidence>
<feature type="compositionally biased region" description="Acidic residues" evidence="8">
    <location>
        <begin position="221"/>
        <end position="236"/>
    </location>
</feature>
<dbReference type="GO" id="GO:0032968">
    <property type="term" value="P:positive regulation of transcription elongation by RNA polymerase II"/>
    <property type="evidence" value="ECO:0007669"/>
    <property type="project" value="InterPro"/>
</dbReference>
<comment type="similarity">
    <text evidence="2 7">Belongs to the TFIIF alpha subunit family.</text>
</comment>
<keyword evidence="3 7" id="KW-0805">Transcription regulation</keyword>
<dbReference type="InterPro" id="IPR008851">
    <property type="entry name" value="TFIIF-alpha"/>
</dbReference>
<accession>A0A8D9APP6</accession>
<feature type="region of interest" description="Disordered" evidence="8">
    <location>
        <begin position="191"/>
        <end position="396"/>
    </location>
</feature>
<keyword evidence="4 7" id="KW-0238">DNA-binding</keyword>
<organism evidence="9">
    <name type="scientific">Cacopsylla melanoneura</name>
    <dbReference type="NCBI Taxonomy" id="428564"/>
    <lineage>
        <taxon>Eukaryota</taxon>
        <taxon>Metazoa</taxon>
        <taxon>Ecdysozoa</taxon>
        <taxon>Arthropoda</taxon>
        <taxon>Hexapoda</taxon>
        <taxon>Insecta</taxon>
        <taxon>Pterygota</taxon>
        <taxon>Neoptera</taxon>
        <taxon>Paraneoptera</taxon>
        <taxon>Hemiptera</taxon>
        <taxon>Sternorrhyncha</taxon>
        <taxon>Psylloidea</taxon>
        <taxon>Psyllidae</taxon>
        <taxon>Psyllinae</taxon>
        <taxon>Cacopsylla</taxon>
    </lineage>
</organism>
<dbReference type="GO" id="GO:0005674">
    <property type="term" value="C:transcription factor TFIIF complex"/>
    <property type="evidence" value="ECO:0007669"/>
    <property type="project" value="TreeGrafter"/>
</dbReference>
<evidence type="ECO:0000256" key="3">
    <source>
        <dbReference type="ARBA" id="ARBA00023015"/>
    </source>
</evidence>
<dbReference type="PANTHER" id="PTHR13011">
    <property type="entry name" value="TFIIF-ALPHA"/>
    <property type="match status" value="1"/>
</dbReference>